<dbReference type="AlphaFoldDB" id="A0A3D9HRT9"/>
<keyword evidence="3" id="KW-1185">Reference proteome</keyword>
<sequence>MNEDDIQPVPGIEGGEENAVQPLGGVFDSSVEIDAAPENRDGGEDYTLPEGMDDTAGAPFLELAQDLGLSGEQFERLLSVRDKRLAGHDEAMRAETDNQIAEATVALREKWGRNFAANGRLAERALSHFAGPELMADLQAGGWTRAPAFIEFLHAVGARLGEDDLTRPAGGPGGNPWRTDNPNLTEQGRLMRENPALARSLAAQAGISLG</sequence>
<dbReference type="RefSeq" id="WP_115935733.1">
    <property type="nucleotide sequence ID" value="NZ_QRDW01000002.1"/>
</dbReference>
<organism evidence="2 3">
    <name type="scientific">Aestuariispira insulae</name>
    <dbReference type="NCBI Taxonomy" id="1461337"/>
    <lineage>
        <taxon>Bacteria</taxon>
        <taxon>Pseudomonadati</taxon>
        <taxon>Pseudomonadota</taxon>
        <taxon>Alphaproteobacteria</taxon>
        <taxon>Rhodospirillales</taxon>
        <taxon>Kiloniellaceae</taxon>
        <taxon>Aestuariispira</taxon>
    </lineage>
</organism>
<protein>
    <submittedName>
        <fullName evidence="2">Uncharacterized protein</fullName>
    </submittedName>
</protein>
<dbReference type="OrthoDB" id="8085812at2"/>
<reference evidence="2 3" key="1">
    <citation type="submission" date="2018-07" db="EMBL/GenBank/DDBJ databases">
        <title>Genomic Encyclopedia of Type Strains, Phase III (KMG-III): the genomes of soil and plant-associated and newly described type strains.</title>
        <authorList>
            <person name="Whitman W."/>
        </authorList>
    </citation>
    <scope>NUCLEOTIDE SEQUENCE [LARGE SCALE GENOMIC DNA]</scope>
    <source>
        <strain evidence="2 3">CECT 8488</strain>
    </source>
</reference>
<feature type="region of interest" description="Disordered" evidence="1">
    <location>
        <begin position="165"/>
        <end position="185"/>
    </location>
</feature>
<feature type="region of interest" description="Disordered" evidence="1">
    <location>
        <begin position="1"/>
        <end position="22"/>
    </location>
</feature>
<evidence type="ECO:0000313" key="3">
    <source>
        <dbReference type="Proteomes" id="UP000256845"/>
    </source>
</evidence>
<comment type="caution">
    <text evidence="2">The sequence shown here is derived from an EMBL/GenBank/DDBJ whole genome shotgun (WGS) entry which is preliminary data.</text>
</comment>
<dbReference type="Proteomes" id="UP000256845">
    <property type="component" value="Unassembled WGS sequence"/>
</dbReference>
<proteinExistence type="predicted"/>
<name>A0A3D9HRT9_9PROT</name>
<dbReference type="EMBL" id="QRDW01000002">
    <property type="protein sequence ID" value="RED52180.1"/>
    <property type="molecule type" value="Genomic_DNA"/>
</dbReference>
<evidence type="ECO:0000256" key="1">
    <source>
        <dbReference type="SAM" id="MobiDB-lite"/>
    </source>
</evidence>
<evidence type="ECO:0000313" key="2">
    <source>
        <dbReference type="EMBL" id="RED52180.1"/>
    </source>
</evidence>
<accession>A0A3D9HRT9</accession>
<gene>
    <name evidence="2" type="ORF">DFP90_102198</name>
</gene>